<dbReference type="SUPFAM" id="SSF52777">
    <property type="entry name" value="CoA-dependent acyltransferases"/>
    <property type="match status" value="2"/>
</dbReference>
<keyword evidence="6" id="KW-1185">Reference proteome</keyword>
<comment type="cofactor">
    <cofactor evidence="1">
        <name>pantetheine 4'-phosphate</name>
        <dbReference type="ChEBI" id="CHEBI:47942"/>
    </cofactor>
</comment>
<evidence type="ECO:0000256" key="3">
    <source>
        <dbReference type="ARBA" id="ARBA00022553"/>
    </source>
</evidence>
<gene>
    <name evidence="5" type="ORF">ACFYXI_32975</name>
</gene>
<dbReference type="RefSeq" id="WP_387416634.1">
    <property type="nucleotide sequence ID" value="NZ_JBIASD010000031.1"/>
</dbReference>
<name>A0ABW6SZH1_9ACTN</name>
<dbReference type="InterPro" id="IPR036736">
    <property type="entry name" value="ACP-like_sf"/>
</dbReference>
<feature type="domain" description="Carrier" evidence="4">
    <location>
        <begin position="502"/>
        <end position="577"/>
    </location>
</feature>
<dbReference type="Gene3D" id="2.30.38.10">
    <property type="entry name" value="Luciferase, Domain 3"/>
    <property type="match status" value="2"/>
</dbReference>
<dbReference type="Pfam" id="PF00668">
    <property type="entry name" value="Condensation"/>
    <property type="match status" value="1"/>
</dbReference>
<dbReference type="InterPro" id="IPR023213">
    <property type="entry name" value="CAT-like_dom_sf"/>
</dbReference>
<dbReference type="InterPro" id="IPR029058">
    <property type="entry name" value="AB_hydrolase_fold"/>
</dbReference>
<evidence type="ECO:0000256" key="2">
    <source>
        <dbReference type="ARBA" id="ARBA00022450"/>
    </source>
</evidence>
<evidence type="ECO:0000313" key="5">
    <source>
        <dbReference type="EMBL" id="MFF3670411.1"/>
    </source>
</evidence>
<dbReference type="Gene3D" id="1.10.1200.10">
    <property type="entry name" value="ACP-like"/>
    <property type="match status" value="1"/>
</dbReference>
<dbReference type="InterPro" id="IPR000873">
    <property type="entry name" value="AMP-dep_synth/lig_dom"/>
</dbReference>
<dbReference type="SUPFAM" id="SSF56801">
    <property type="entry name" value="Acetyl-CoA synthetase-like"/>
    <property type="match status" value="2"/>
</dbReference>
<evidence type="ECO:0000259" key="4">
    <source>
        <dbReference type="PROSITE" id="PS50075"/>
    </source>
</evidence>
<dbReference type="InterPro" id="IPR009081">
    <property type="entry name" value="PP-bd_ACP"/>
</dbReference>
<feature type="domain" description="Carrier" evidence="4">
    <location>
        <begin position="1565"/>
        <end position="1640"/>
    </location>
</feature>
<keyword evidence="2" id="KW-0596">Phosphopantetheine</keyword>
<dbReference type="InterPro" id="IPR010071">
    <property type="entry name" value="AA_adenyl_dom"/>
</dbReference>
<evidence type="ECO:0000256" key="1">
    <source>
        <dbReference type="ARBA" id="ARBA00001957"/>
    </source>
</evidence>
<dbReference type="CDD" id="cd12117">
    <property type="entry name" value="A_NRPS_Srf_like"/>
    <property type="match status" value="2"/>
</dbReference>
<evidence type="ECO:0000313" key="6">
    <source>
        <dbReference type="Proteomes" id="UP001602013"/>
    </source>
</evidence>
<dbReference type="Gene3D" id="3.30.559.10">
    <property type="entry name" value="Chloramphenicol acetyltransferase-like domain"/>
    <property type="match status" value="1"/>
</dbReference>
<dbReference type="InterPro" id="IPR020845">
    <property type="entry name" value="AMP-binding_CS"/>
</dbReference>
<dbReference type="CDD" id="cd19540">
    <property type="entry name" value="LCL_NRPS-like"/>
    <property type="match status" value="1"/>
</dbReference>
<dbReference type="InterPro" id="IPR020806">
    <property type="entry name" value="PKS_PP-bd"/>
</dbReference>
<dbReference type="NCBIfam" id="TIGR01733">
    <property type="entry name" value="AA-adenyl-dom"/>
    <property type="match status" value="2"/>
</dbReference>
<dbReference type="InterPro" id="IPR006162">
    <property type="entry name" value="Ppantetheine_attach_site"/>
</dbReference>
<dbReference type="PANTHER" id="PTHR45527:SF1">
    <property type="entry name" value="FATTY ACID SYNTHASE"/>
    <property type="match status" value="1"/>
</dbReference>
<reference evidence="5 6" key="1">
    <citation type="submission" date="2024-10" db="EMBL/GenBank/DDBJ databases">
        <title>The Natural Products Discovery Center: Release of the First 8490 Sequenced Strains for Exploring Actinobacteria Biosynthetic Diversity.</title>
        <authorList>
            <person name="Kalkreuter E."/>
            <person name="Kautsar S.A."/>
            <person name="Yang D."/>
            <person name="Bader C.D."/>
            <person name="Teijaro C.N."/>
            <person name="Fluegel L."/>
            <person name="Davis C.M."/>
            <person name="Simpson J.R."/>
            <person name="Lauterbach L."/>
            <person name="Steele A.D."/>
            <person name="Gui C."/>
            <person name="Meng S."/>
            <person name="Li G."/>
            <person name="Viehrig K."/>
            <person name="Ye F."/>
            <person name="Su P."/>
            <person name="Kiefer A.F."/>
            <person name="Nichols A."/>
            <person name="Cepeda A.J."/>
            <person name="Yan W."/>
            <person name="Fan B."/>
            <person name="Jiang Y."/>
            <person name="Adhikari A."/>
            <person name="Zheng C.-J."/>
            <person name="Schuster L."/>
            <person name="Cowan T.M."/>
            <person name="Smanski M.J."/>
            <person name="Chevrette M.G."/>
            <person name="De Carvalho L.P.S."/>
            <person name="Shen B."/>
        </authorList>
    </citation>
    <scope>NUCLEOTIDE SEQUENCE [LARGE SCALE GENOMIC DNA]</scope>
    <source>
        <strain evidence="5 6">NPDC002173</strain>
    </source>
</reference>
<dbReference type="InterPro" id="IPR025110">
    <property type="entry name" value="AMP-bd_C"/>
</dbReference>
<dbReference type="PROSITE" id="PS50075">
    <property type="entry name" value="CARRIER"/>
    <property type="match status" value="2"/>
</dbReference>
<proteinExistence type="predicted"/>
<accession>A0ABW6SZH1</accession>
<comment type="caution">
    <text evidence="5">The sequence shown here is derived from an EMBL/GenBank/DDBJ whole genome shotgun (WGS) entry which is preliminary data.</text>
</comment>
<dbReference type="Proteomes" id="UP001602013">
    <property type="component" value="Unassembled WGS sequence"/>
</dbReference>
<dbReference type="InterPro" id="IPR045851">
    <property type="entry name" value="AMP-bd_C_sf"/>
</dbReference>
<dbReference type="Pfam" id="PF13193">
    <property type="entry name" value="AMP-binding_C"/>
    <property type="match status" value="2"/>
</dbReference>
<dbReference type="Gene3D" id="3.40.50.1820">
    <property type="entry name" value="alpha/beta hydrolase"/>
    <property type="match status" value="1"/>
</dbReference>
<organism evidence="5 6">
    <name type="scientific">Microtetraspora malaysiensis</name>
    <dbReference type="NCBI Taxonomy" id="161358"/>
    <lineage>
        <taxon>Bacteria</taxon>
        <taxon>Bacillati</taxon>
        <taxon>Actinomycetota</taxon>
        <taxon>Actinomycetes</taxon>
        <taxon>Streptosporangiales</taxon>
        <taxon>Streptosporangiaceae</taxon>
        <taxon>Microtetraspora</taxon>
    </lineage>
</organism>
<dbReference type="Gene3D" id="3.30.559.30">
    <property type="entry name" value="Nonribosomal peptide synthetase, condensation domain"/>
    <property type="match status" value="1"/>
</dbReference>
<dbReference type="Gene3D" id="3.30.300.30">
    <property type="match status" value="2"/>
</dbReference>
<dbReference type="Gene3D" id="3.40.50.980">
    <property type="match status" value="4"/>
</dbReference>
<dbReference type="PROSITE" id="PS00012">
    <property type="entry name" value="PHOSPHOPANTETHEINE"/>
    <property type="match status" value="2"/>
</dbReference>
<dbReference type="Pfam" id="PF00550">
    <property type="entry name" value="PP-binding"/>
    <property type="match status" value="2"/>
</dbReference>
<keyword evidence="3" id="KW-0597">Phosphoprotein</keyword>
<dbReference type="SUPFAM" id="SSF47336">
    <property type="entry name" value="ACP-like"/>
    <property type="match status" value="2"/>
</dbReference>
<dbReference type="EMBL" id="JBIASD010000031">
    <property type="protein sequence ID" value="MFF3670411.1"/>
    <property type="molecule type" value="Genomic_DNA"/>
</dbReference>
<dbReference type="SMART" id="SM00823">
    <property type="entry name" value="PKS_PP"/>
    <property type="match status" value="2"/>
</dbReference>
<protein>
    <submittedName>
        <fullName evidence="5">Amino acid adenylation domain-containing protein</fullName>
    </submittedName>
</protein>
<dbReference type="Pfam" id="PF00501">
    <property type="entry name" value="AMP-binding"/>
    <property type="match status" value="2"/>
</dbReference>
<sequence length="1649" mass="176673">MNPISFRENLARLFEARVAAAPDAEAVVCGEVRLSAAELNARANALARRLVAAGVGPESPVVVLMERSADVVVTLLAVVKAGGVYVPLHPGYPVERMRWVVEETGARVVVTDEVFAGHELMGHVQAMVVGAQGDRENLGLEIDPRRLAYVMFTSGSTGVPKGVAVTHRNVAAFAADRLWHGPEHRRVLFHTASSFDVSMYELWVPLLNGGTVVVAPPGVVDASVVKWALEEERVTGVFLTTGLFNVLAEESPAVLAAVPELWIAGEAASPVTVEHVLRAGGNVHNGYGPTETTIYATAHHVTEPGDIVPIGQPLDGTHAYVLDDRLRPAPTGVPGELYIAGEHLARGYLGRPALTAERFVACPYGEPGTRMYRTGDLVRRLPDGLLDYVGRADQQVKIRGIRIELGEIETTLARHPAIAQIVVLARHDHLADKRLVAYLVPGDTSAPETDLSGQVRRFAEETLPAYMVPSAFVVLDTLPLNHNGKVDRHALPAPETVASGTAPRTPVEEILCGLFAQVLAVPGIGIDDDFFAMGGHSLLAMRVVAGIRSALSIELQVGTVFEAPTIAGLAVRIEEARSEGIGRARPPLIRSGDSEQPSLSFAQHRIWIIDQLAESAGLYTIPLVLRLSGRLDRAALKAALGDVVRRHETLRTVFPSLDGQPRQRVLDAVPELPTAEIDEAELGPAVEKAAMSAFDLSAELPVRACLFALRPDGPGEHDEHVLVLLLHHIAADGWSMAPLRRDLAVAYAARTRGEAPVWEPLPVRYSDYTPWQRDLLGDAADPGSLMSTQTGYWREALAGLPDELALPADRPRPPVAGHRGESVPLRFSPELHGRLLTLARANQATLFMALQAGLAALLTRLGAGTDVPIGSPVAGRTDEALDDLVGFFVNTLVLRTDTSGGPSFRELLARVRDVGLAAYSHQDVPFEHLVEALNPVRLPGRNPLFQVMLALENTPDDKTELPGLTVTPDPAYSLYGLSGAKCDLLFGLSESFSTGAPTGIDGVLQYATDLFDRDTAESIAARLVRLLEAVTADPDVRVGEVELLAPEERQTLLEKWNATSAPLPGGDLARLFEARVAAAPDAEAVVCGEVRLSAAELNARANALARRLVAAGVGPESPVVVLMERSADVVVTLLAVVKAGGVYVPLHPGYPVERMRWVVEETGARVVVTDEVFAGHELMGHVQAMVVGAQGDRENLGLEIDPRRLAYVMFTSGSTGVPKGVAVTHRNVAAFAADRLWWGHDRVLAHSAFAFDASTYELWVPLLNGGTVVVAPPGPLDAPALERAVRQERVSGVFLTTGLFNALAEESPAVLAAVPELWQGGEAASPAAVERVVLAGGVVNNGYGPTETTTFALSYRVAEPSSGAVPIGSPLDNTRAYVLDDRLRPVPTGVPGELYIAGEHLARGYLGRPDLTAERFVAAPYGEPGTRMYRTGDLVRRRGDGNMEFAGRADQQVKIRGFRIELGEIETTLARHPAIAQIVVLARHDHPGDKRLVAYLVPHHPSPPEADESDLSGRIQRLAEETLPAYMVPSAFVVLDALPLNHNGKVDRHALPTPVWQEPAAVTQGPRTEAEKLVAEVWAEVLGLERVGVHDDFFALGGNSLLAIRVAARVRAAVDLEIPVNAVFTHPTVEKLADTVEALLIAAIEGQIP</sequence>
<dbReference type="InterPro" id="IPR001242">
    <property type="entry name" value="Condensation_dom"/>
</dbReference>
<dbReference type="PANTHER" id="PTHR45527">
    <property type="entry name" value="NONRIBOSOMAL PEPTIDE SYNTHETASE"/>
    <property type="match status" value="1"/>
</dbReference>
<dbReference type="PROSITE" id="PS00455">
    <property type="entry name" value="AMP_BINDING"/>
    <property type="match status" value="2"/>
</dbReference>